<dbReference type="OrthoDB" id="3362246at2759"/>
<evidence type="ECO:0000256" key="2">
    <source>
        <dbReference type="SAM" id="SignalP"/>
    </source>
</evidence>
<feature type="chain" id="PRO_5012086187" description="GPI anchored protein" evidence="2">
    <location>
        <begin position="20"/>
        <end position="195"/>
    </location>
</feature>
<evidence type="ECO:0000313" key="4">
    <source>
        <dbReference type="Proteomes" id="UP000219338"/>
    </source>
</evidence>
<dbReference type="AlphaFoldDB" id="A0A284QUJ4"/>
<organism evidence="3 4">
    <name type="scientific">Armillaria ostoyae</name>
    <name type="common">Armillaria root rot fungus</name>
    <dbReference type="NCBI Taxonomy" id="47428"/>
    <lineage>
        <taxon>Eukaryota</taxon>
        <taxon>Fungi</taxon>
        <taxon>Dikarya</taxon>
        <taxon>Basidiomycota</taxon>
        <taxon>Agaricomycotina</taxon>
        <taxon>Agaricomycetes</taxon>
        <taxon>Agaricomycetidae</taxon>
        <taxon>Agaricales</taxon>
        <taxon>Marasmiineae</taxon>
        <taxon>Physalacriaceae</taxon>
        <taxon>Armillaria</taxon>
    </lineage>
</organism>
<dbReference type="PANTHER" id="PTHR37487:SF2">
    <property type="entry name" value="EXPRESSED PROTEIN"/>
    <property type="match status" value="1"/>
</dbReference>
<evidence type="ECO:0008006" key="5">
    <source>
        <dbReference type="Google" id="ProtNLM"/>
    </source>
</evidence>
<dbReference type="Proteomes" id="UP000219338">
    <property type="component" value="Unassembled WGS sequence"/>
</dbReference>
<protein>
    <recommendedName>
        <fullName evidence="5">GPI anchored protein</fullName>
    </recommendedName>
</protein>
<feature type="signal peptide" evidence="2">
    <location>
        <begin position="1"/>
        <end position="19"/>
    </location>
</feature>
<name>A0A284QUJ4_ARMOS</name>
<dbReference type="OMA" id="IIECQPA"/>
<dbReference type="PANTHER" id="PTHR37487">
    <property type="entry name" value="CHROMOSOME 1, WHOLE GENOME SHOTGUN SEQUENCE"/>
    <property type="match status" value="1"/>
</dbReference>
<evidence type="ECO:0000256" key="1">
    <source>
        <dbReference type="SAM" id="MobiDB-lite"/>
    </source>
</evidence>
<keyword evidence="4" id="KW-1185">Reference proteome</keyword>
<dbReference type="EMBL" id="FUEG01000002">
    <property type="protein sequence ID" value="SJL00093.1"/>
    <property type="molecule type" value="Genomic_DNA"/>
</dbReference>
<keyword evidence="2" id="KW-0732">Signal</keyword>
<gene>
    <name evidence="3" type="ORF">ARMOST_03405</name>
</gene>
<proteinExistence type="predicted"/>
<accession>A0A284QUJ4</accession>
<reference evidence="4" key="1">
    <citation type="journal article" date="2017" name="Nat. Ecol. Evol.">
        <title>Genome expansion and lineage-specific genetic innovations in the forest pathogenic fungi Armillaria.</title>
        <authorList>
            <person name="Sipos G."/>
            <person name="Prasanna A.N."/>
            <person name="Walter M.C."/>
            <person name="O'Connor E."/>
            <person name="Balint B."/>
            <person name="Krizsan K."/>
            <person name="Kiss B."/>
            <person name="Hess J."/>
            <person name="Varga T."/>
            <person name="Slot J."/>
            <person name="Riley R."/>
            <person name="Boka B."/>
            <person name="Rigling D."/>
            <person name="Barry K."/>
            <person name="Lee J."/>
            <person name="Mihaltcheva S."/>
            <person name="LaButti K."/>
            <person name="Lipzen A."/>
            <person name="Waldron R."/>
            <person name="Moloney N.M."/>
            <person name="Sperisen C."/>
            <person name="Kredics L."/>
            <person name="Vagvoelgyi C."/>
            <person name="Patrignani A."/>
            <person name="Fitzpatrick D."/>
            <person name="Nagy I."/>
            <person name="Doyle S."/>
            <person name="Anderson J.B."/>
            <person name="Grigoriev I.V."/>
            <person name="Gueldener U."/>
            <person name="Muensterkoetter M."/>
            <person name="Nagy L.G."/>
        </authorList>
    </citation>
    <scope>NUCLEOTIDE SEQUENCE [LARGE SCALE GENOMIC DNA]</scope>
    <source>
        <strain evidence="4">C18/9</strain>
    </source>
</reference>
<sequence>MKFFVVSASLLSILPGLHALTINTPSGVTECEPSALSWSDGTAPYYLTIYPGGVTTGSTLESFAATNDTSYTWTCDITAGTSLTFAIKDSTGSIAYTDAVTVQDGSSSSCASVTGSSATSTAGSSGSTTTAAGTAATTSATTSKTGSTGTTSAAASGSNTSSSSSTTTSASSSAIRNSVTYGVAGFCGLLAALLF</sequence>
<dbReference type="STRING" id="47428.A0A284QUJ4"/>
<evidence type="ECO:0000313" key="3">
    <source>
        <dbReference type="EMBL" id="SJL00093.1"/>
    </source>
</evidence>
<feature type="region of interest" description="Disordered" evidence="1">
    <location>
        <begin position="138"/>
        <end position="170"/>
    </location>
</feature>